<dbReference type="AlphaFoldDB" id="A0A830CNC2"/>
<dbReference type="SUPFAM" id="SSF51735">
    <property type="entry name" value="NAD(P)-binding Rossmann-fold domains"/>
    <property type="match status" value="1"/>
</dbReference>
<dbReference type="Proteomes" id="UP000653305">
    <property type="component" value="Unassembled WGS sequence"/>
</dbReference>
<dbReference type="OrthoDB" id="1872379at2759"/>
<dbReference type="EMBL" id="BMAC01000445">
    <property type="protein sequence ID" value="GFP96555.1"/>
    <property type="molecule type" value="Genomic_DNA"/>
</dbReference>
<dbReference type="InterPro" id="IPR036291">
    <property type="entry name" value="NAD(P)-bd_dom_sf"/>
</dbReference>
<feature type="domain" description="TGS" evidence="2">
    <location>
        <begin position="377"/>
        <end position="414"/>
    </location>
</feature>
<accession>A0A830CNC2</accession>
<dbReference type="Gene3D" id="1.25.40.10">
    <property type="entry name" value="Tetratricopeptide repeat domain"/>
    <property type="match status" value="1"/>
</dbReference>
<name>A0A830CNC2_9LAMI</name>
<reference evidence="3" key="1">
    <citation type="submission" date="2020-07" db="EMBL/GenBank/DDBJ databases">
        <title>Ethylene signaling mediates host invasion by parasitic plants.</title>
        <authorList>
            <person name="Yoshida S."/>
        </authorList>
    </citation>
    <scope>NUCLEOTIDE SEQUENCE</scope>
    <source>
        <strain evidence="3">Okayama</strain>
    </source>
</reference>
<evidence type="ECO:0000313" key="3">
    <source>
        <dbReference type="EMBL" id="GFP96555.1"/>
    </source>
</evidence>
<dbReference type="PANTHER" id="PTHR47697:SF1">
    <property type="entry name" value="OS03G0340700 PROTEIN"/>
    <property type="match status" value="1"/>
</dbReference>
<organism evidence="3 4">
    <name type="scientific">Phtheirospermum japonicum</name>
    <dbReference type="NCBI Taxonomy" id="374723"/>
    <lineage>
        <taxon>Eukaryota</taxon>
        <taxon>Viridiplantae</taxon>
        <taxon>Streptophyta</taxon>
        <taxon>Embryophyta</taxon>
        <taxon>Tracheophyta</taxon>
        <taxon>Spermatophyta</taxon>
        <taxon>Magnoliopsida</taxon>
        <taxon>eudicotyledons</taxon>
        <taxon>Gunneridae</taxon>
        <taxon>Pentapetalae</taxon>
        <taxon>asterids</taxon>
        <taxon>lamiids</taxon>
        <taxon>Lamiales</taxon>
        <taxon>Orobanchaceae</taxon>
        <taxon>Orobanchaceae incertae sedis</taxon>
        <taxon>Phtheirospermum</taxon>
    </lineage>
</organism>
<proteinExistence type="predicted"/>
<evidence type="ECO:0000256" key="1">
    <source>
        <dbReference type="SAM" id="MobiDB-lite"/>
    </source>
</evidence>
<feature type="compositionally biased region" description="Low complexity" evidence="1">
    <location>
        <begin position="45"/>
        <end position="54"/>
    </location>
</feature>
<gene>
    <name evidence="3" type="ORF">PHJA_001799600</name>
</gene>
<keyword evidence="4" id="KW-1185">Reference proteome</keyword>
<protein>
    <submittedName>
        <fullName evidence="3">Mechanosensitive ion channel protein 6</fullName>
    </submittedName>
</protein>
<dbReference type="Pfam" id="PF02824">
    <property type="entry name" value="TGS"/>
    <property type="match status" value="1"/>
</dbReference>
<dbReference type="InterPro" id="IPR012675">
    <property type="entry name" value="Beta-grasp_dom_sf"/>
</dbReference>
<sequence length="425" mass="47465">MKDMAGGGGLGSNKDPFGSLLDFESKPSVSVNSAIKPSAKIDSGNNSKNNTSKTRFTSQKVSEDDDWGVNSKFVGGNETTTDLQGLPLPPAGVSASSAKNKGMDNYKQGQFADAIKWLSWAVVLLEKAGDDDGTMEVLSSRASCYKEVGEYKKVVPDCTKAFRFSRHVTELLDICNPPVRQAHLLLHALLATNLTNLYIENRSDYWYHAPSVVTMNLEDLRTLKFSVWLRHRMNHQNMGEKWKRRAILVEEIVKILKELDIEYRLIGASVAGDAMDDEREEYDILFQQWMRSSALWIYIMFWCGARAQGTCHSIVGLSHALEDEDVVKIVKKRVVEGARARGASRIIGVDINSDKHINGEAIGITDFINPKDLDKPVHKDICYVLVWGTSARHLPQHCGLSHALEDEDVVKIVKKKVLTKEAFRS</sequence>
<dbReference type="InterPro" id="IPR011990">
    <property type="entry name" value="TPR-like_helical_dom_sf"/>
</dbReference>
<feature type="compositionally biased region" description="Gly residues" evidence="1">
    <location>
        <begin position="1"/>
        <end position="11"/>
    </location>
</feature>
<dbReference type="SUPFAM" id="SSF48452">
    <property type="entry name" value="TPR-like"/>
    <property type="match status" value="1"/>
</dbReference>
<dbReference type="Gene3D" id="3.10.20.30">
    <property type="match status" value="1"/>
</dbReference>
<dbReference type="InterPro" id="IPR004095">
    <property type="entry name" value="TGS"/>
</dbReference>
<comment type="caution">
    <text evidence="3">The sequence shown here is derived from an EMBL/GenBank/DDBJ whole genome shotgun (WGS) entry which is preliminary data.</text>
</comment>
<evidence type="ECO:0000313" key="4">
    <source>
        <dbReference type="Proteomes" id="UP000653305"/>
    </source>
</evidence>
<feature type="region of interest" description="Disordered" evidence="1">
    <location>
        <begin position="1"/>
        <end position="63"/>
    </location>
</feature>
<evidence type="ECO:0000259" key="2">
    <source>
        <dbReference type="Pfam" id="PF02824"/>
    </source>
</evidence>
<dbReference type="PANTHER" id="PTHR47697">
    <property type="entry name" value="OS03G0340700 PROTEIN"/>
    <property type="match status" value="1"/>
</dbReference>